<keyword evidence="2" id="KW-0156">Chromatin regulator</keyword>
<dbReference type="SUPFAM" id="SSF50978">
    <property type="entry name" value="WD40 repeat-like"/>
    <property type="match status" value="1"/>
</dbReference>
<name>T0L9N4_9MICR</name>
<dbReference type="InterPro" id="IPR015943">
    <property type="entry name" value="WD40/YVTN_repeat-like_dom_sf"/>
</dbReference>
<dbReference type="GO" id="GO:0000785">
    <property type="term" value="C:chromatin"/>
    <property type="evidence" value="ECO:0007669"/>
    <property type="project" value="TreeGrafter"/>
</dbReference>
<dbReference type="EMBL" id="KE647164">
    <property type="protein sequence ID" value="EQB61209.1"/>
    <property type="molecule type" value="Genomic_DNA"/>
</dbReference>
<dbReference type="PROSITE" id="PS50294">
    <property type="entry name" value="WD_REPEATS_REGION"/>
    <property type="match status" value="1"/>
</dbReference>
<evidence type="ECO:0000313" key="4">
    <source>
        <dbReference type="Proteomes" id="UP000053780"/>
    </source>
</evidence>
<dbReference type="OrthoDB" id="2192933at2759"/>
<reference evidence="3 4" key="1">
    <citation type="journal article" date="2013" name="BMC Genomics">
        <title>Genome sequencing and comparative genomics of honey bee microsporidia, Nosema apis reveal novel insights into host-parasite interactions.</title>
        <authorList>
            <person name="Chen Yp."/>
            <person name="Pettis J.S."/>
            <person name="Zhao Y."/>
            <person name="Liu X."/>
            <person name="Tallon L.J."/>
            <person name="Sadzewicz L.D."/>
            <person name="Li R."/>
            <person name="Zheng H."/>
            <person name="Huang S."/>
            <person name="Zhang X."/>
            <person name="Hamilton M.C."/>
            <person name="Pernal S.F."/>
            <person name="Melathopoulos A.P."/>
            <person name="Yan X."/>
            <person name="Evans J.D."/>
        </authorList>
    </citation>
    <scope>NUCLEOTIDE SEQUENCE [LARGE SCALE GENOMIC DNA]</scope>
    <source>
        <strain evidence="3 4">BRL 01</strain>
    </source>
</reference>
<dbReference type="GO" id="GO:0006351">
    <property type="term" value="P:DNA-templated transcription"/>
    <property type="evidence" value="ECO:0007669"/>
    <property type="project" value="InterPro"/>
</dbReference>
<evidence type="ECO:0000256" key="2">
    <source>
        <dbReference type="RuleBase" id="RU364014"/>
    </source>
</evidence>
<keyword evidence="2" id="KW-0804">Transcription</keyword>
<dbReference type="InterPro" id="IPR036322">
    <property type="entry name" value="WD40_repeat_dom_sf"/>
</dbReference>
<dbReference type="InterPro" id="IPR031120">
    <property type="entry name" value="HIR1-like"/>
</dbReference>
<dbReference type="SMART" id="SM00320">
    <property type="entry name" value="WD40"/>
    <property type="match status" value="4"/>
</dbReference>
<dbReference type="AlphaFoldDB" id="T0L9N4"/>
<gene>
    <name evidence="3" type="ORF">NAPIS_ORF01190</name>
</gene>
<dbReference type="InterPro" id="IPR001680">
    <property type="entry name" value="WD40_rpt"/>
</dbReference>
<feature type="repeat" description="WD" evidence="1">
    <location>
        <begin position="44"/>
        <end position="76"/>
    </location>
</feature>
<comment type="function">
    <text evidence="2">Required for replication-independent chromatin assembly and for the periodic repression of histone gene transcription during the cell cycle.</text>
</comment>
<keyword evidence="2" id="KW-0678">Repressor</keyword>
<sequence length="1062" mass="123877">MKIYNVVTKQIPIFSIDTFNQNTVVGLASGEVELYTNDVKITSIKKHTGAVLCVRYNKDGTLIATSSDDGTIIIYNSNLYVHQIISNTHKQNCDITNVSWTNNYFISVGQDGQLIFYNDRFNIIKSIFPHRSKITGLSTYNSWICTQGEDGIVLYRDTLLVKKIPPTEGIILESFFSRMSFSPDGSLIACGLSFNQKCNSVEIYNLQGENVFSLLGHVAPIECVSFNPVLFLKSKEMFSNDKNILNNKEILIKDKNFLNVVDNVDGNISHQENNVIKNVCIDPNNEEKNISNEINDVENNKNILSNKINSEHESKNSSYDISYYILAVASQDLSLSFWTTFSPHPFLLIKNFSTLPCLDMKWNEQGNILYVVSYDGTCKKLHFDINELGQISKNRMTTETNDLFLTLKNAELYDKKFKEILQNTKNNKKDKYLVATPIKENVPLVNKDRNNKDALFINTPVSNINNSNVFTNNNFIHNKKINFNSDISKDNSFLRDNVKNINTEDFNDKIRNTYNNISNKGLNNFNNLIPMKECTNNTFQKNFSMNDVYNKSMYELKNIANEEIVKNTYNKDIFIGKETMTNNVMYNRSNMTNLSHLYTNNNTLTFKPSTSAPSKNEHFFDKNNFKKQELDYKSNFAQNNIPININNKNNNFEINKPLLENMDKPTINKKESLLKNPEEVSHKKIKNEEINQEKLKNDQIQKNTNIKEVLQSNLNTDETQKKISKTNENYQKNTKTKETTEKNSYLSENKNVKRRITPTLINDNSSSSFLQDYSFNYNQSVKIIDNQVQEYFKTFGDYTVELHKDKSEVLVKRNNNEYYSIQGDIKYICGSKKYLVLYTGYLEIYNIKTGTLIHPLMGCDVTYMDLYKDNILYINNNILTVFNINKNIINNINLPLSQNIINNSKEENVNNHNHVNFKNRNSNCIKSIRFSKTYFIILEYTNELYVLDKQKFIWYLLRKDWNDIYTNDTNYNFNIDFTLKKLENKFIINYNMKRIDKLKKICRKMVNILLNIKLNDHLENIFKNIFLILIKCGYKKFVMNCLEKMSKKFEMQYFIMQIMKEM</sequence>
<keyword evidence="4" id="KW-1185">Reference proteome</keyword>
<dbReference type="HOGENOM" id="CLU_010474_0_0_1"/>
<dbReference type="VEuPathDB" id="MicrosporidiaDB:NAPIS_ORF01190"/>
<dbReference type="PANTHER" id="PTHR13831">
    <property type="entry name" value="MEMBER OF THE HIR1 FAMILY OF WD-REPEAT PROTEINS"/>
    <property type="match status" value="1"/>
</dbReference>
<dbReference type="GO" id="GO:0031491">
    <property type="term" value="F:nucleosome binding"/>
    <property type="evidence" value="ECO:0007669"/>
    <property type="project" value="TreeGrafter"/>
</dbReference>
<protein>
    <recommendedName>
        <fullName evidence="2">Protein HIR</fullName>
    </recommendedName>
</protein>
<keyword evidence="1 2" id="KW-0853">WD repeat</keyword>
<organism evidence="3 4">
    <name type="scientific">Vairimorpha apis BRL 01</name>
    <dbReference type="NCBI Taxonomy" id="1037528"/>
    <lineage>
        <taxon>Eukaryota</taxon>
        <taxon>Fungi</taxon>
        <taxon>Fungi incertae sedis</taxon>
        <taxon>Microsporidia</taxon>
        <taxon>Nosematidae</taxon>
        <taxon>Vairimorpha</taxon>
    </lineage>
</organism>
<keyword evidence="2" id="KW-0805">Transcription regulation</keyword>
<accession>T0L9N4</accession>
<dbReference type="GO" id="GO:0005634">
    <property type="term" value="C:nucleus"/>
    <property type="evidence" value="ECO:0007669"/>
    <property type="project" value="UniProtKB-SubCell"/>
</dbReference>
<comment type="subcellular location">
    <subcellularLocation>
        <location evidence="2">Nucleus</location>
    </subcellularLocation>
</comment>
<dbReference type="GO" id="GO:0000417">
    <property type="term" value="C:HIR complex"/>
    <property type="evidence" value="ECO:0007669"/>
    <property type="project" value="TreeGrafter"/>
</dbReference>
<keyword evidence="2" id="KW-0539">Nucleus</keyword>
<dbReference type="Gene3D" id="2.130.10.10">
    <property type="entry name" value="YVTN repeat-like/Quinoprotein amine dehydrogenase"/>
    <property type="match status" value="2"/>
</dbReference>
<evidence type="ECO:0000313" key="3">
    <source>
        <dbReference type="EMBL" id="EQB61209.1"/>
    </source>
</evidence>
<evidence type="ECO:0000256" key="1">
    <source>
        <dbReference type="PROSITE-ProRule" id="PRU00221"/>
    </source>
</evidence>
<dbReference type="Proteomes" id="UP000053780">
    <property type="component" value="Unassembled WGS sequence"/>
</dbReference>
<dbReference type="PANTHER" id="PTHR13831:SF0">
    <property type="entry name" value="PROTEIN HIRA"/>
    <property type="match status" value="1"/>
</dbReference>
<dbReference type="GO" id="GO:0006338">
    <property type="term" value="P:chromatin remodeling"/>
    <property type="evidence" value="ECO:0007669"/>
    <property type="project" value="TreeGrafter"/>
</dbReference>
<keyword evidence="2" id="KW-0677">Repeat</keyword>
<dbReference type="PROSITE" id="PS50082">
    <property type="entry name" value="WD_REPEATS_2"/>
    <property type="match status" value="1"/>
</dbReference>
<proteinExistence type="inferred from homology"/>
<comment type="similarity">
    <text evidence="2">Belongs to the WD repeat HIR1 family.</text>
</comment>
<dbReference type="Pfam" id="PF00400">
    <property type="entry name" value="WD40"/>
    <property type="match status" value="1"/>
</dbReference>